<gene>
    <name evidence="2" type="ORF">AVDCRST_MAG05-3815</name>
</gene>
<feature type="compositionally biased region" description="Low complexity" evidence="1">
    <location>
        <begin position="39"/>
        <end position="53"/>
    </location>
</feature>
<feature type="compositionally biased region" description="Basic residues" evidence="1">
    <location>
        <begin position="349"/>
        <end position="368"/>
    </location>
</feature>
<feature type="compositionally biased region" description="Low complexity" evidence="1">
    <location>
        <begin position="431"/>
        <end position="441"/>
    </location>
</feature>
<feature type="compositionally biased region" description="Basic residues" evidence="1">
    <location>
        <begin position="10"/>
        <end position="38"/>
    </location>
</feature>
<feature type="region of interest" description="Disordered" evidence="1">
    <location>
        <begin position="1"/>
        <end position="476"/>
    </location>
</feature>
<proteinExistence type="predicted"/>
<keyword evidence="2" id="KW-0723">Serine/threonine-protein kinase</keyword>
<keyword evidence="2" id="KW-0808">Transferase</keyword>
<feature type="compositionally biased region" description="Basic residues" evidence="1">
    <location>
        <begin position="327"/>
        <end position="341"/>
    </location>
</feature>
<organism evidence="2">
    <name type="scientific">uncultured Rubrobacteraceae bacterium</name>
    <dbReference type="NCBI Taxonomy" id="349277"/>
    <lineage>
        <taxon>Bacteria</taxon>
        <taxon>Bacillati</taxon>
        <taxon>Actinomycetota</taxon>
        <taxon>Rubrobacteria</taxon>
        <taxon>Rubrobacterales</taxon>
        <taxon>Rubrobacteraceae</taxon>
        <taxon>environmental samples</taxon>
    </lineage>
</organism>
<evidence type="ECO:0000313" key="2">
    <source>
        <dbReference type="EMBL" id="CAA9524122.1"/>
    </source>
</evidence>
<feature type="compositionally biased region" description="Basic residues" evidence="1">
    <location>
        <begin position="81"/>
        <end position="91"/>
    </location>
</feature>
<feature type="compositionally biased region" description="Basic and acidic residues" evidence="1">
    <location>
        <begin position="465"/>
        <end position="476"/>
    </location>
</feature>
<feature type="non-terminal residue" evidence="2">
    <location>
        <position position="1"/>
    </location>
</feature>
<dbReference type="AlphaFoldDB" id="A0A6J4TIK4"/>
<feature type="compositionally biased region" description="Basic residues" evidence="1">
    <location>
        <begin position="376"/>
        <end position="416"/>
    </location>
</feature>
<reference evidence="2" key="1">
    <citation type="submission" date="2020-02" db="EMBL/GenBank/DDBJ databases">
        <authorList>
            <person name="Meier V. D."/>
        </authorList>
    </citation>
    <scope>NUCLEOTIDE SEQUENCE</scope>
    <source>
        <strain evidence="2">AVDCRST_MAG05</strain>
    </source>
</reference>
<evidence type="ECO:0000256" key="1">
    <source>
        <dbReference type="SAM" id="MobiDB-lite"/>
    </source>
</evidence>
<dbReference type="GO" id="GO:0004674">
    <property type="term" value="F:protein serine/threonine kinase activity"/>
    <property type="evidence" value="ECO:0007669"/>
    <property type="project" value="UniProtKB-KW"/>
</dbReference>
<keyword evidence="2" id="KW-0418">Kinase</keyword>
<name>A0A6J4TIK4_9ACTN</name>
<dbReference type="EMBL" id="CADCVM010000423">
    <property type="protein sequence ID" value="CAA9524122.1"/>
    <property type="molecule type" value="Genomic_DNA"/>
</dbReference>
<protein>
    <submittedName>
        <fullName evidence="2">Serine/threonine protein kinase PrkC, regulator of stationary phase</fullName>
    </submittedName>
</protein>
<accession>A0A6J4TIK4</accession>
<feature type="compositionally biased region" description="Basic and acidic residues" evidence="1">
    <location>
        <begin position="133"/>
        <end position="149"/>
    </location>
</feature>
<sequence>GAGGYPARDLRHRARRPLPRRPPHRRGRGGARPRRQGHGAHAPGGAQDPARGGRPPPRRGRPVPFRGEERGLPLAPQHSPGLRRRRERRRGLHGDGVRPRGHPGGRNTRPRAALTSPRRRVRLGGLGRPLRGAQEKHRSQGHKAPEHSRGRARPRPRGGLRNRGVLGRPGLRGGHRGPLSDRRGHGRLPLPGAGKRPAPEPAQRPLLHGRGPLRDARRSSPVRPPGRRRAGGRADAPVGIPRPSGPVRAVDLSRARRPGSAPALEGPRQPLPLGPGAHPRARPQPGRRSPLARVPDRPASGSAAIPFPAPPVPRSLGDPSAPDGAGRRARRRPAPRSRLGPRRGDRPKPLHRGRRLLRTRRRGRRRPVRGPPQPAHRSRVRNSVARVRRRDHRAGRPVRGRPARPAPRRFARRAARRPADPLRRRPSPRIPGRNAAASPGRRPGRRGRRPFPTARSGAKAFPQTDLRRRPYLDRPL</sequence>
<feature type="compositionally biased region" description="Basic residues" evidence="1">
    <location>
        <begin position="150"/>
        <end position="160"/>
    </location>
</feature>
<feature type="non-terminal residue" evidence="2">
    <location>
        <position position="476"/>
    </location>
</feature>